<evidence type="ECO:0000313" key="1">
    <source>
        <dbReference type="EMBL" id="KAI4589228.1"/>
    </source>
</evidence>
<evidence type="ECO:0000313" key="2">
    <source>
        <dbReference type="Proteomes" id="UP001057279"/>
    </source>
</evidence>
<sequence length="254" mass="28353">MALLSPQPQPRTLLRRNRVEWQFGQFPWWQFWTKNCEQKLEKIDLRSLGVALNLQESLPQFRESPNGHGASLPPPPRLDTPYTLSPATLTTVGLSSALASSTNQPLRASSTPFKCAQAPLGYELMIFQEKKKKEAERSPGTDPGPAVGLDARAPSKYPPRSVPVQTSIRASKCDENSRWSPKVDPELKTALQDHAKNIWLAQHSTGLVIINQYMLIDPAGPRVPAQKDEFFSNIIQEPQTRPGKSTYEVLTYAP</sequence>
<reference evidence="1" key="1">
    <citation type="submission" date="2022-03" db="EMBL/GenBank/DDBJ databases">
        <title>Genomic analyses of argali, domestic sheep and their hybrids provide insights into chromosomal evolution, heterosis and genetic basis of agronomic traits.</title>
        <authorList>
            <person name="Li M."/>
        </authorList>
    </citation>
    <scope>NUCLEOTIDE SEQUENCE</scope>
    <source>
        <strain evidence="1">F1 hybrid</strain>
    </source>
</reference>
<organism evidence="1 2">
    <name type="scientific">Ovis ammon polii x Ovis aries</name>
    <dbReference type="NCBI Taxonomy" id="2918886"/>
    <lineage>
        <taxon>Eukaryota</taxon>
        <taxon>Metazoa</taxon>
        <taxon>Chordata</taxon>
        <taxon>Craniata</taxon>
        <taxon>Vertebrata</taxon>
        <taxon>Euteleostomi</taxon>
        <taxon>Mammalia</taxon>
        <taxon>Eutheria</taxon>
        <taxon>Laurasiatheria</taxon>
        <taxon>Artiodactyla</taxon>
        <taxon>Ruminantia</taxon>
        <taxon>Pecora</taxon>
        <taxon>Bovidae</taxon>
        <taxon>Caprinae</taxon>
        <taxon>Ovis</taxon>
    </lineage>
</organism>
<protein>
    <submittedName>
        <fullName evidence="1">Uncharacterized protein</fullName>
    </submittedName>
</protein>
<name>A0ACB9VHK5_9CETA</name>
<dbReference type="Proteomes" id="UP001057279">
    <property type="component" value="Linkage Group LG02"/>
</dbReference>
<keyword evidence="2" id="KW-1185">Reference proteome</keyword>
<dbReference type="EMBL" id="CM043027">
    <property type="protein sequence ID" value="KAI4589228.1"/>
    <property type="molecule type" value="Genomic_DNA"/>
</dbReference>
<gene>
    <name evidence="1" type="ORF">MJG53_003636</name>
</gene>
<accession>A0ACB9VHK5</accession>
<proteinExistence type="predicted"/>
<comment type="caution">
    <text evidence="1">The sequence shown here is derived from an EMBL/GenBank/DDBJ whole genome shotgun (WGS) entry which is preliminary data.</text>
</comment>